<sequence length="936" mass="102531">MHNPSAVATNQEPGLAFDFVSQLGGFAFNKAVQSINSNGFSLSKSNFLFFDSPGGQKTRKVNASLSLSSRSGFKSVWSEFNRAIRFHCERIPIGFASVQVGSGDNNGNNNISSDNGNGINGLRDDGCGVLVDDGVPMNGVEGVSPKRVLILMSDTGGGHRASAEAIKAAFNEEFGDDYQVFVTDLWSEHTPWPFNQLPKSYNFLVKHGALWKMTYYGSAPRVIHQSNFAATSTFIAREVAKGLMKYQPDIIISVHPLMQHVPLRVLRAKGLLQKIIFTTVVTDLSTCHPTWFHKLVTRCYCPSTDVSKRAMKAGLKPSQIKVYGLPVRPSFVKPVRPKGELRRQLGMDEDLPAVLLMGGGEGMGPIEATARALGDSLYDENLEEPIGQVLVICGRNKKLTNRLLSIDWKVPVQVKGFVTKMEECMGACDCIITKAGPGTIAEAMIRGLPIILNDYIAGQVFASPLLDMLFLTPTFNNAGRFGGVLDNGLEVQSRVRIDQHFCDNMGHFCRSHSVTMEVLNAFFPVLGTVGISSLFPNSLMRIFETYKQPFAITYLGVSLMVVYLPIALVRDWFCSLFHSGLSMHLHSGNSVIGSTIGLNIPPLRINDMNDELESDLRGCLITDKDIGEEGEGWPLNVKDEEDEPNLLQHNSELCSWEICKCSLYLAPIWFITEYLSNSALANTSVASTTVLTSTSGLFTLLFGAVLGQETINFAKVVAVFITMAGVAMTTVGKTWARDEASSFSETRRHSIIGDIFGLFSAISYSLFTVLLKKCAGSDGNKVDVQKCFGYIGLFTLLGLWWLLWPLNAAGIEPAFSFPHSWSVGEIVLLNGFVGSVLSDYFWALSVVWTTPLVATLGMSLTIPLAMLADMVIHGRHYSAIYIFGCIQVHTLPFIDSGSSFHTNPSSEYSEAFYSNSVAFISSSNQPVSDSKNTIRR</sequence>
<name>A0ACC4C9B0_POPAL</name>
<protein>
    <submittedName>
        <fullName evidence="1">Uncharacterized protein</fullName>
    </submittedName>
</protein>
<keyword evidence="2" id="KW-1185">Reference proteome</keyword>
<proteinExistence type="predicted"/>
<gene>
    <name evidence="1" type="ORF">D5086_014011</name>
</gene>
<dbReference type="Proteomes" id="UP000309997">
    <property type="component" value="Unassembled WGS sequence"/>
</dbReference>
<organism evidence="1 2">
    <name type="scientific">Populus alba</name>
    <name type="common">White poplar</name>
    <dbReference type="NCBI Taxonomy" id="43335"/>
    <lineage>
        <taxon>Eukaryota</taxon>
        <taxon>Viridiplantae</taxon>
        <taxon>Streptophyta</taxon>
        <taxon>Embryophyta</taxon>
        <taxon>Tracheophyta</taxon>
        <taxon>Spermatophyta</taxon>
        <taxon>Magnoliopsida</taxon>
        <taxon>eudicotyledons</taxon>
        <taxon>Gunneridae</taxon>
        <taxon>Pentapetalae</taxon>
        <taxon>rosids</taxon>
        <taxon>fabids</taxon>
        <taxon>Malpighiales</taxon>
        <taxon>Salicaceae</taxon>
        <taxon>Saliceae</taxon>
        <taxon>Populus</taxon>
    </lineage>
</organism>
<comment type="caution">
    <text evidence="1">The sequence shown here is derived from an EMBL/GenBank/DDBJ whole genome shotgun (WGS) entry which is preliminary data.</text>
</comment>
<reference evidence="1 2" key="1">
    <citation type="journal article" date="2024" name="Plant Biotechnol. J.">
        <title>Genome and CRISPR/Cas9 system of a widespread forest tree (Populus alba) in the world.</title>
        <authorList>
            <person name="Liu Y.J."/>
            <person name="Jiang P.F."/>
            <person name="Han X.M."/>
            <person name="Li X.Y."/>
            <person name="Wang H.M."/>
            <person name="Wang Y.J."/>
            <person name="Wang X.X."/>
            <person name="Zeng Q.Y."/>
        </authorList>
    </citation>
    <scope>NUCLEOTIDE SEQUENCE [LARGE SCALE GENOMIC DNA]</scope>
    <source>
        <strain evidence="2">cv. PAL-ZL1</strain>
    </source>
</reference>
<evidence type="ECO:0000313" key="1">
    <source>
        <dbReference type="EMBL" id="KAL3587144.1"/>
    </source>
</evidence>
<evidence type="ECO:0000313" key="2">
    <source>
        <dbReference type="Proteomes" id="UP000309997"/>
    </source>
</evidence>
<accession>A0ACC4C9B0</accession>
<dbReference type="EMBL" id="RCHU02000006">
    <property type="protein sequence ID" value="KAL3587144.1"/>
    <property type="molecule type" value="Genomic_DNA"/>
</dbReference>